<keyword evidence="1" id="KW-0812">Transmembrane</keyword>
<organism evidence="2 3">
    <name type="scientific">Xenopus laevis</name>
    <name type="common">African clawed frog</name>
    <dbReference type="NCBI Taxonomy" id="8355"/>
    <lineage>
        <taxon>Eukaryota</taxon>
        <taxon>Metazoa</taxon>
        <taxon>Chordata</taxon>
        <taxon>Craniata</taxon>
        <taxon>Vertebrata</taxon>
        <taxon>Euteleostomi</taxon>
        <taxon>Amphibia</taxon>
        <taxon>Batrachia</taxon>
        <taxon>Anura</taxon>
        <taxon>Pipoidea</taxon>
        <taxon>Pipidae</taxon>
        <taxon>Xenopodinae</taxon>
        <taxon>Xenopus</taxon>
        <taxon>Xenopus</taxon>
    </lineage>
</organism>
<reference evidence="3" key="1">
    <citation type="journal article" date="2016" name="Nature">
        <title>Genome evolution in the allotetraploid frog Xenopus laevis.</title>
        <authorList>
            <person name="Session A.M."/>
            <person name="Uno Y."/>
            <person name="Kwon T."/>
            <person name="Chapman J.A."/>
            <person name="Toyoda A."/>
            <person name="Takahashi S."/>
            <person name="Fukui A."/>
            <person name="Hikosaka A."/>
            <person name="Suzuki A."/>
            <person name="Kondo M."/>
            <person name="van Heeringen S.J."/>
            <person name="Quigley I."/>
            <person name="Heinz S."/>
            <person name="Ogino H."/>
            <person name="Ochi H."/>
            <person name="Hellsten U."/>
            <person name="Lyons J.B."/>
            <person name="Simakov O."/>
            <person name="Putnam N."/>
            <person name="Stites J."/>
            <person name="Kuroki Y."/>
            <person name="Tanaka T."/>
            <person name="Michiue T."/>
            <person name="Watanabe M."/>
            <person name="Bogdanovic O."/>
            <person name="Lister R."/>
            <person name="Georgiou G."/>
            <person name="Paranjpe S.S."/>
            <person name="van Kruijsbergen I."/>
            <person name="Shu S."/>
            <person name="Carlson J."/>
            <person name="Kinoshita T."/>
            <person name="Ohta Y."/>
            <person name="Mawaribuchi S."/>
            <person name="Jenkins J."/>
            <person name="Grimwood J."/>
            <person name="Schmutz J."/>
            <person name="Mitros T."/>
            <person name="Mozaffari S.V."/>
            <person name="Suzuki Y."/>
            <person name="Haramoto Y."/>
            <person name="Yamamoto T.S."/>
            <person name="Takagi C."/>
            <person name="Heald R."/>
            <person name="Miller K."/>
            <person name="Haudenschild C."/>
            <person name="Kitzman J."/>
            <person name="Nakayama T."/>
            <person name="Izutsu Y."/>
            <person name="Robert J."/>
            <person name="Fortriede J."/>
            <person name="Burns K."/>
            <person name="Lotay V."/>
            <person name="Karimi K."/>
            <person name="Yasuoka Y."/>
            <person name="Dichmann D.S."/>
            <person name="Flajnik M.F."/>
            <person name="Houston D.W."/>
            <person name="Shendure J."/>
            <person name="DuPasquier L."/>
            <person name="Vize P.D."/>
            <person name="Zorn A.M."/>
            <person name="Ito M."/>
            <person name="Marcotte E.M."/>
            <person name="Wallingford J.B."/>
            <person name="Ito Y."/>
            <person name="Asashima M."/>
            <person name="Ueno N."/>
            <person name="Matsuda Y."/>
            <person name="Veenstra G.J."/>
            <person name="Fujiyama A."/>
            <person name="Harland R.M."/>
            <person name="Taira M."/>
            <person name="Rokhsar D.S."/>
        </authorList>
    </citation>
    <scope>NUCLEOTIDE SEQUENCE [LARGE SCALE GENOMIC DNA]</scope>
    <source>
        <strain evidence="3">J</strain>
    </source>
</reference>
<dbReference type="Proteomes" id="UP000694892">
    <property type="component" value="Chromosome 7S"/>
</dbReference>
<dbReference type="AlphaFoldDB" id="A0A974H9M1"/>
<gene>
    <name evidence="2" type="ORF">XELAEV_18036828mg</name>
</gene>
<keyword evidence="1" id="KW-1133">Transmembrane helix</keyword>
<evidence type="ECO:0000256" key="1">
    <source>
        <dbReference type="SAM" id="Phobius"/>
    </source>
</evidence>
<proteinExistence type="predicted"/>
<feature type="transmembrane region" description="Helical" evidence="1">
    <location>
        <begin position="16"/>
        <end position="37"/>
    </location>
</feature>
<evidence type="ECO:0000313" key="2">
    <source>
        <dbReference type="EMBL" id="OCT69903.1"/>
    </source>
</evidence>
<protein>
    <submittedName>
        <fullName evidence="2">Uncharacterized protein</fullName>
    </submittedName>
</protein>
<keyword evidence="1" id="KW-0472">Membrane</keyword>
<sequence length="185" mass="20152">MGVGISHNDYFAQALIARQGLLCAIALYTYLFGLAGAPGTNKQIFMSSQIFTFRRATKIAEQVQLNYFYNVSISSIQLTLFLGPRSPLIKAQVKPPGFRLTSSCAPSLRLSSAKPWAQLGFWLSLSVAESLGFPVQCVGIFGMCHVGCSVDSRVQVVELCRTILGVLGDHQATGQDCQSKRSKRL</sequence>
<name>A0A974H9M1_XENLA</name>
<accession>A0A974H9M1</accession>
<evidence type="ECO:0000313" key="3">
    <source>
        <dbReference type="Proteomes" id="UP000694892"/>
    </source>
</evidence>
<dbReference type="EMBL" id="CM004479">
    <property type="protein sequence ID" value="OCT69903.1"/>
    <property type="molecule type" value="Genomic_DNA"/>
</dbReference>